<name>A0A7J7IP02_9RHOD</name>
<reference evidence="1 2" key="1">
    <citation type="journal article" date="2020" name="J. Phycol.">
        <title>Comparative genome analysis reveals Cyanidiococcus gen. nov., a new extremophilic red algal genus sister to Cyanidioschyzon (Cyanidioschyzonaceae, Rhodophyta).</title>
        <authorList>
            <person name="Liu S.-L."/>
            <person name="Chiang Y.-R."/>
            <person name="Yoon H.S."/>
            <person name="Fu H.-Y."/>
        </authorList>
    </citation>
    <scope>NUCLEOTIDE SEQUENCE [LARGE SCALE GENOMIC DNA]</scope>
    <source>
        <strain evidence="1 2">THAL066</strain>
    </source>
</reference>
<evidence type="ECO:0000313" key="2">
    <source>
        <dbReference type="Proteomes" id="UP000530660"/>
    </source>
</evidence>
<keyword evidence="2" id="KW-1185">Reference proteome</keyword>
<evidence type="ECO:0000313" key="1">
    <source>
        <dbReference type="EMBL" id="KAF6004419.1"/>
    </source>
</evidence>
<dbReference type="OrthoDB" id="10636241at2759"/>
<sequence>MDLCQETLYVRRLWRARYHRYQRQLEDTDPEGERSQRQGVVALVSEKPTPLDCIAVNTDKFTLRAVALEECGSGSEALCQYQHQAAERYRKHVDAQLKQQSNLPLIQFELWVLSRTQGQVKYRRHRASEASSPNLTFILGAGPRTTRVVAHLQGSGPSLSPEVFLDPFAIRAARYIRRGDTKALSSTEASASCQTWGLESFSEAEVAARIRQNHPATLCGELHREMQRRRSTLMTAVFCPNSRAFSGNVTQLSTNAVFARRLQFAKDRWSYAHSMIWKRPEWEVPLEQWLVLDRYHRLPDTEYRRMAAQCFATWKKRTLERRVQAEEAMHLAQAKIPAIHTNENLYLWDVQNVLFMHGTRLSQAERHAQILLDKYASP</sequence>
<dbReference type="EMBL" id="VWRR01000003">
    <property type="protein sequence ID" value="KAF6004419.1"/>
    <property type="molecule type" value="Genomic_DNA"/>
</dbReference>
<organism evidence="1 2">
    <name type="scientific">Cyanidiococcus yangmingshanensis</name>
    <dbReference type="NCBI Taxonomy" id="2690220"/>
    <lineage>
        <taxon>Eukaryota</taxon>
        <taxon>Rhodophyta</taxon>
        <taxon>Bangiophyceae</taxon>
        <taxon>Cyanidiales</taxon>
        <taxon>Cyanidiaceae</taxon>
        <taxon>Cyanidiococcus</taxon>
    </lineage>
</organism>
<gene>
    <name evidence="1" type="ORF">F1559_001903</name>
</gene>
<protein>
    <submittedName>
        <fullName evidence="1">Uncharacterized protein</fullName>
    </submittedName>
</protein>
<comment type="caution">
    <text evidence="1">The sequence shown here is derived from an EMBL/GenBank/DDBJ whole genome shotgun (WGS) entry which is preliminary data.</text>
</comment>
<proteinExistence type="predicted"/>
<accession>A0A7J7IP02</accession>
<dbReference type="Proteomes" id="UP000530660">
    <property type="component" value="Unassembled WGS sequence"/>
</dbReference>
<dbReference type="AlphaFoldDB" id="A0A7J7IP02"/>